<evidence type="ECO:0000313" key="2">
    <source>
        <dbReference type="Proteomes" id="UP000246591"/>
    </source>
</evidence>
<name>A0A2U8UL75_9CAUD</name>
<reference evidence="2" key="1">
    <citation type="submission" date="2018-03" db="EMBL/GenBank/DDBJ databases">
        <authorList>
            <person name="Keele B.F."/>
        </authorList>
    </citation>
    <scope>NUCLEOTIDE SEQUENCE [LARGE SCALE GENOMIC DNA]</scope>
</reference>
<evidence type="ECO:0000313" key="1">
    <source>
        <dbReference type="EMBL" id="AWN04231.1"/>
    </source>
</evidence>
<sequence>MMIVTDNQAVSIHTLSGIQLAQFGPSEQASLKWTRSLREVSTCELSVAEPDLLRELYPWLHWVTVWDMDDHAEPLWSGPILKMTATRTGLDISARDIGALMGRTRTPITKRWDSADPSTIARELWRAMIAHHGINVSPISRLDPEGDPFDFSVTADESMLETVMGDLVGLGLRWSVVAGIPILGPMPTAPLASLGEHDLIGDGITVVRDGAATANDILLRAADVAARTAVPLAGLRLQSIVNADSMFGISNVDRALKQYARHTAAIRDSLTLPGGVELHPDAPVSIGELVPSARFTIDARGIRALMELDGIEVTRGSGSLSVSANFTTINEVPELAETESMGVSAL</sequence>
<accession>A0A2U8UL75</accession>
<dbReference type="RefSeq" id="YP_009625601.1">
    <property type="nucleotide sequence ID" value="NC_042132.1"/>
</dbReference>
<dbReference type="KEGG" id="vg:40102495"/>
<protein>
    <submittedName>
        <fullName evidence="1">Minor tail protein</fullName>
    </submittedName>
</protein>
<organism evidence="1 2">
    <name type="scientific">Gordonia phage Sour</name>
    <dbReference type="NCBI Taxonomy" id="2182349"/>
    <lineage>
        <taxon>Viruses</taxon>
        <taxon>Duplodnaviria</taxon>
        <taxon>Heunggongvirae</taxon>
        <taxon>Uroviricota</taxon>
        <taxon>Caudoviricetes</taxon>
        <taxon>Sourvirus</taxon>
        <taxon>Sourvirus sour</taxon>
    </lineage>
</organism>
<dbReference type="GeneID" id="40102495"/>
<proteinExistence type="predicted"/>
<dbReference type="EMBL" id="MH153810">
    <property type="protein sequence ID" value="AWN04231.1"/>
    <property type="molecule type" value="Genomic_DNA"/>
</dbReference>
<dbReference type="Proteomes" id="UP000246591">
    <property type="component" value="Segment"/>
</dbReference>
<keyword evidence="2" id="KW-1185">Reference proteome</keyword>
<gene>
    <name evidence="1" type="primary">30</name>
    <name evidence="1" type="ORF">PBI_SOUR_30</name>
</gene>